<dbReference type="SUPFAM" id="SSF48008">
    <property type="entry name" value="GntR ligand-binding domain-like"/>
    <property type="match status" value="1"/>
</dbReference>
<proteinExistence type="predicted"/>
<evidence type="ECO:0000256" key="1">
    <source>
        <dbReference type="ARBA" id="ARBA00023015"/>
    </source>
</evidence>
<dbReference type="SUPFAM" id="SSF46785">
    <property type="entry name" value="Winged helix' DNA-binding domain"/>
    <property type="match status" value="1"/>
</dbReference>
<dbReference type="Gene3D" id="1.20.120.530">
    <property type="entry name" value="GntR ligand-binding domain-like"/>
    <property type="match status" value="1"/>
</dbReference>
<dbReference type="GO" id="GO:0003677">
    <property type="term" value="F:DNA binding"/>
    <property type="evidence" value="ECO:0007669"/>
    <property type="project" value="UniProtKB-KW"/>
</dbReference>
<dbReference type="PANTHER" id="PTHR43537:SF44">
    <property type="entry name" value="GNTR FAMILY REGULATORY PROTEIN"/>
    <property type="match status" value="1"/>
</dbReference>
<evidence type="ECO:0000256" key="3">
    <source>
        <dbReference type="ARBA" id="ARBA00023163"/>
    </source>
</evidence>
<comment type="caution">
    <text evidence="5">The sequence shown here is derived from an EMBL/GenBank/DDBJ whole genome shotgun (WGS) entry which is preliminary data.</text>
</comment>
<keyword evidence="3" id="KW-0804">Transcription</keyword>
<dbReference type="EMBL" id="QQAH01000006">
    <property type="protein sequence ID" value="RDD82161.1"/>
    <property type="molecule type" value="Genomic_DNA"/>
</dbReference>
<dbReference type="CDD" id="cd07377">
    <property type="entry name" value="WHTH_GntR"/>
    <property type="match status" value="1"/>
</dbReference>
<dbReference type="InterPro" id="IPR036390">
    <property type="entry name" value="WH_DNA-bd_sf"/>
</dbReference>
<accession>A0A369UNP8</accession>
<dbReference type="PANTHER" id="PTHR43537">
    <property type="entry name" value="TRANSCRIPTIONAL REGULATOR, GNTR FAMILY"/>
    <property type="match status" value="1"/>
</dbReference>
<keyword evidence="1" id="KW-0805">Transcription regulation</keyword>
<keyword evidence="6" id="KW-1185">Reference proteome</keyword>
<dbReference type="OrthoDB" id="9028214at2"/>
<dbReference type="AlphaFoldDB" id="A0A369UNP8"/>
<evidence type="ECO:0000259" key="4">
    <source>
        <dbReference type="PROSITE" id="PS50949"/>
    </source>
</evidence>
<dbReference type="InterPro" id="IPR011711">
    <property type="entry name" value="GntR_C"/>
</dbReference>
<keyword evidence="2" id="KW-0238">DNA-binding</keyword>
<dbReference type="Proteomes" id="UP000253782">
    <property type="component" value="Unassembled WGS sequence"/>
</dbReference>
<organism evidence="5 6">
    <name type="scientific">Dyella tabacisoli</name>
    <dbReference type="NCBI Taxonomy" id="2282381"/>
    <lineage>
        <taxon>Bacteria</taxon>
        <taxon>Pseudomonadati</taxon>
        <taxon>Pseudomonadota</taxon>
        <taxon>Gammaproteobacteria</taxon>
        <taxon>Lysobacterales</taxon>
        <taxon>Rhodanobacteraceae</taxon>
        <taxon>Dyella</taxon>
    </lineage>
</organism>
<dbReference type="InterPro" id="IPR008920">
    <property type="entry name" value="TF_FadR/GntR_C"/>
</dbReference>
<evidence type="ECO:0000256" key="2">
    <source>
        <dbReference type="ARBA" id="ARBA00023125"/>
    </source>
</evidence>
<dbReference type="Pfam" id="PF00392">
    <property type="entry name" value="GntR"/>
    <property type="match status" value="1"/>
</dbReference>
<dbReference type="InterPro" id="IPR036388">
    <property type="entry name" value="WH-like_DNA-bd_sf"/>
</dbReference>
<protein>
    <submittedName>
        <fullName evidence="5">FadR family transcriptional regulator</fullName>
    </submittedName>
</protein>
<evidence type="ECO:0000313" key="5">
    <source>
        <dbReference type="EMBL" id="RDD82161.1"/>
    </source>
</evidence>
<evidence type="ECO:0000313" key="6">
    <source>
        <dbReference type="Proteomes" id="UP000253782"/>
    </source>
</evidence>
<name>A0A369UNP8_9GAMM</name>
<dbReference type="PRINTS" id="PR00035">
    <property type="entry name" value="HTHGNTR"/>
</dbReference>
<gene>
    <name evidence="5" type="ORF">DVJ77_06955</name>
</gene>
<dbReference type="RefSeq" id="WP_114844781.1">
    <property type="nucleotide sequence ID" value="NZ_JBHSPE010000008.1"/>
</dbReference>
<reference evidence="5 6" key="1">
    <citation type="submission" date="2018-07" db="EMBL/GenBank/DDBJ databases">
        <title>Dyella tabacisoli L4-6T, whole genome shotgun sequence.</title>
        <authorList>
            <person name="Zhou X.-K."/>
            <person name="Li W.-J."/>
            <person name="Duan Y.-Q."/>
        </authorList>
    </citation>
    <scope>NUCLEOTIDE SEQUENCE [LARGE SCALE GENOMIC DNA]</scope>
    <source>
        <strain evidence="5 6">L4-6</strain>
    </source>
</reference>
<dbReference type="Gene3D" id="1.10.10.10">
    <property type="entry name" value="Winged helix-like DNA-binding domain superfamily/Winged helix DNA-binding domain"/>
    <property type="match status" value="1"/>
</dbReference>
<dbReference type="PROSITE" id="PS50949">
    <property type="entry name" value="HTH_GNTR"/>
    <property type="match status" value="1"/>
</dbReference>
<dbReference type="SMART" id="SM00345">
    <property type="entry name" value="HTH_GNTR"/>
    <property type="match status" value="1"/>
</dbReference>
<feature type="domain" description="HTH gntR-type" evidence="4">
    <location>
        <begin position="8"/>
        <end position="76"/>
    </location>
</feature>
<sequence>MSKGQPVRNLHKHVVDELGQRIVGGLFAPGASLPREEALAESMVVSRTALREAMKVLGAKGLIETRQKTGSRVRDKQHWNQLDADVLNWRCAAMPTDDFIAQLVEMREIVEPAAAASAARNRDRSQLARINAAYKAMAAAADLDAWVAADFEFHEAVLTATNNELLQSLFHVIATALQTFFQLSARKAKDFKYSLPLHFEVSDAIRLRRPDAAREAMRHMVTDSGSLMQARKTRRVTAA</sequence>
<dbReference type="Pfam" id="PF07729">
    <property type="entry name" value="FCD"/>
    <property type="match status" value="1"/>
</dbReference>
<dbReference type="InterPro" id="IPR000524">
    <property type="entry name" value="Tscrpt_reg_HTH_GntR"/>
</dbReference>
<dbReference type="GO" id="GO:0003700">
    <property type="term" value="F:DNA-binding transcription factor activity"/>
    <property type="evidence" value="ECO:0007669"/>
    <property type="project" value="InterPro"/>
</dbReference>
<dbReference type="SMART" id="SM00895">
    <property type="entry name" value="FCD"/>
    <property type="match status" value="1"/>
</dbReference>